<feature type="transmembrane region" description="Helical" evidence="6">
    <location>
        <begin position="418"/>
        <end position="438"/>
    </location>
</feature>
<dbReference type="Proteomes" id="UP001219933">
    <property type="component" value="Chromosome 5"/>
</dbReference>
<dbReference type="AlphaFoldDB" id="A0AAF0J7U3"/>
<evidence type="ECO:0000256" key="6">
    <source>
        <dbReference type="SAM" id="Phobius"/>
    </source>
</evidence>
<evidence type="ECO:0000256" key="2">
    <source>
        <dbReference type="ARBA" id="ARBA00022692"/>
    </source>
</evidence>
<dbReference type="GO" id="GO:0005886">
    <property type="term" value="C:plasma membrane"/>
    <property type="evidence" value="ECO:0007669"/>
    <property type="project" value="TreeGrafter"/>
</dbReference>
<feature type="transmembrane region" description="Helical" evidence="6">
    <location>
        <begin position="444"/>
        <end position="467"/>
    </location>
</feature>
<organism evidence="8 9">
    <name type="scientific">Malassezia cuniculi</name>
    <dbReference type="NCBI Taxonomy" id="948313"/>
    <lineage>
        <taxon>Eukaryota</taxon>
        <taxon>Fungi</taxon>
        <taxon>Dikarya</taxon>
        <taxon>Basidiomycota</taxon>
        <taxon>Ustilaginomycotina</taxon>
        <taxon>Malasseziomycetes</taxon>
        <taxon>Malasseziales</taxon>
        <taxon>Malasseziaceae</taxon>
        <taxon>Malassezia</taxon>
    </lineage>
</organism>
<name>A0AAF0J7U3_9BASI</name>
<feature type="transmembrane region" description="Helical" evidence="6">
    <location>
        <begin position="518"/>
        <end position="538"/>
    </location>
</feature>
<reference evidence="8" key="1">
    <citation type="submission" date="2023-03" db="EMBL/GenBank/DDBJ databases">
        <title>Mating type loci evolution in Malassezia.</title>
        <authorList>
            <person name="Coelho M.A."/>
        </authorList>
    </citation>
    <scope>NUCLEOTIDE SEQUENCE</scope>
    <source>
        <strain evidence="8">CBS 11721</strain>
    </source>
</reference>
<keyword evidence="9" id="KW-1185">Reference proteome</keyword>
<dbReference type="PANTHER" id="PTHR23502">
    <property type="entry name" value="MAJOR FACILITATOR SUPERFAMILY"/>
    <property type="match status" value="1"/>
</dbReference>
<evidence type="ECO:0000256" key="1">
    <source>
        <dbReference type="ARBA" id="ARBA00004141"/>
    </source>
</evidence>
<feature type="transmembrane region" description="Helical" evidence="6">
    <location>
        <begin position="223"/>
        <end position="252"/>
    </location>
</feature>
<feature type="transmembrane region" description="Helical" evidence="6">
    <location>
        <begin position="488"/>
        <end position="506"/>
    </location>
</feature>
<feature type="transmembrane region" description="Helical" evidence="6">
    <location>
        <begin position="264"/>
        <end position="293"/>
    </location>
</feature>
<comment type="subcellular location">
    <subcellularLocation>
        <location evidence="1">Membrane</location>
        <topology evidence="1">Multi-pass membrane protein</topology>
    </subcellularLocation>
</comment>
<dbReference type="GO" id="GO:0022857">
    <property type="term" value="F:transmembrane transporter activity"/>
    <property type="evidence" value="ECO:0007669"/>
    <property type="project" value="InterPro"/>
</dbReference>
<accession>A0AAF0J7U3</accession>
<feature type="transmembrane region" description="Helical" evidence="6">
    <location>
        <begin position="378"/>
        <end position="397"/>
    </location>
</feature>
<sequence length="576" mass="64945">MSTNKEGFADGVMPQSPKEIPAEEIPRSTTPEEIIYEDEDGTYRVLAEGHDAVRRFSQAERKQLKPRSTRPDGKIELTRDMAFEVTGFAFPSWKKWLTLSVIAVVQISMNFNTSVWPNAAALIPEDPRYAGVSEQGARVTQMIFLVAYAFGCELWAPWSEEFGRWPILQLSMFLVNCTQIWGVFSPNYECLIAARFFGGLFTAGGSVTLAVVADLYDAEDQQYALAFVVLSSCIGTSIGPFIGGFLAGLIPMENEGHWMSSLNWIFWTMLAFGGVTQILHAVLVPETMSLVLLDREARRRRANGEKNIYGPHEMEDERFSLKKIGGVWIRPFHMFVKEPIVLFCSLLSGFSDMLIFIFSESFTLVFKQWGFSTLQCGLAFIPVNVGYVIAFFTYLPSIHQQRVARRQSPDVLLPEARLYWLMFLAPLLPIGLFGFAWTSLGPPLTHWIAPMIFAVTISVANYAIYFATVDYMVEAYGVYSASATGGNAFARDLLAGISAMFSVPMYEKISPTHSYSWASTLLAFIAIVVVVPIYVFYWKGEQIRLNSKFSLEIIEQRREIRERIKQSQHPTDPEKN</sequence>
<keyword evidence="3 6" id="KW-1133">Transmembrane helix</keyword>
<evidence type="ECO:0000256" key="4">
    <source>
        <dbReference type="ARBA" id="ARBA00023136"/>
    </source>
</evidence>
<evidence type="ECO:0000256" key="5">
    <source>
        <dbReference type="SAM" id="MobiDB-lite"/>
    </source>
</evidence>
<proteinExistence type="predicted"/>
<dbReference type="PROSITE" id="PS50850">
    <property type="entry name" value="MFS"/>
    <property type="match status" value="1"/>
</dbReference>
<feature type="domain" description="Major facilitator superfamily (MFS) profile" evidence="7">
    <location>
        <begin position="98"/>
        <end position="543"/>
    </location>
</feature>
<feature type="region of interest" description="Disordered" evidence="5">
    <location>
        <begin position="1"/>
        <end position="29"/>
    </location>
</feature>
<feature type="transmembrane region" description="Helical" evidence="6">
    <location>
        <begin position="340"/>
        <end position="358"/>
    </location>
</feature>
<gene>
    <name evidence="8" type="ORF">MCUN1_003466</name>
</gene>
<keyword evidence="2 6" id="KW-0812">Transmembrane</keyword>
<dbReference type="Gene3D" id="1.20.1250.20">
    <property type="entry name" value="MFS general substrate transporter like domains"/>
    <property type="match status" value="1"/>
</dbReference>
<evidence type="ECO:0000313" key="9">
    <source>
        <dbReference type="Proteomes" id="UP001219933"/>
    </source>
</evidence>
<evidence type="ECO:0000313" key="8">
    <source>
        <dbReference type="EMBL" id="WFD36583.1"/>
    </source>
</evidence>
<evidence type="ECO:0000256" key="3">
    <source>
        <dbReference type="ARBA" id="ARBA00022989"/>
    </source>
</evidence>
<feature type="transmembrane region" description="Helical" evidence="6">
    <location>
        <begin position="196"/>
        <end position="216"/>
    </location>
</feature>
<dbReference type="FunFam" id="1.20.1250.20:FF:000088">
    <property type="entry name" value="MFS multidrug transporter, putative"/>
    <property type="match status" value="1"/>
</dbReference>
<dbReference type="InterPro" id="IPR020846">
    <property type="entry name" value="MFS_dom"/>
</dbReference>
<dbReference type="EMBL" id="CP119881">
    <property type="protein sequence ID" value="WFD36583.1"/>
    <property type="molecule type" value="Genomic_DNA"/>
</dbReference>
<dbReference type="SUPFAM" id="SSF103473">
    <property type="entry name" value="MFS general substrate transporter"/>
    <property type="match status" value="1"/>
</dbReference>
<dbReference type="PANTHER" id="PTHR23502:SF3">
    <property type="entry name" value="MAJOR FACILITATOR SUPERFAMILY (MFS) PROFILE DOMAIN-CONTAINING PROTEIN-RELATED"/>
    <property type="match status" value="1"/>
</dbReference>
<dbReference type="InterPro" id="IPR011701">
    <property type="entry name" value="MFS"/>
</dbReference>
<protein>
    <recommendedName>
        <fullName evidence="7">Major facilitator superfamily (MFS) profile domain-containing protein</fullName>
    </recommendedName>
</protein>
<dbReference type="InterPro" id="IPR036259">
    <property type="entry name" value="MFS_trans_sf"/>
</dbReference>
<evidence type="ECO:0000259" key="7">
    <source>
        <dbReference type="PROSITE" id="PS50850"/>
    </source>
</evidence>
<keyword evidence="4 6" id="KW-0472">Membrane</keyword>
<dbReference type="Pfam" id="PF07690">
    <property type="entry name" value="MFS_1"/>
    <property type="match status" value="1"/>
</dbReference>